<dbReference type="RefSeq" id="WP_188475683.1">
    <property type="nucleotide sequence ID" value="NZ_BMFJ01000001.1"/>
</dbReference>
<sequence length="701" mass="73843">MSEPKASDMVIEGPRRSFWRNLSVVWLVPLLALAVSLFVAWRSFAERGQLITIRFENAAGIVAEDTTLRYRDVVVGVVESVAFAPDLTSVLVRARVDRNVTDSLPQEAAFWVVRPEVSATRITGLSTVLSGVYIQMAFEPQPGSSATVFTGLDKTPLVEPGEAGTEITLRASTGSSLTAGAPIFHKGIEVGRIEEPRLLASGDGVIVDAFIDAPHDKLLTSATRFWQTSGISVNIGTGGVNLSIGSLASLVRGGLTFDTVFQGGAPIRPEDVFDLYKDEDSARESVFSDTVDNAVDLAVEFEESVNGLSSGAQVMYKGVRVGTVSSLGAIIEETPEGPTVKLRATVSIDPQRLGLPEDTEPEGVIEFVETAVEGGLRARLASQSIFSQSLVVELAEVPDAEPAALLRRGEDLPLIPAVPSDLPDVAARAEGLLNRVDNLPIEELLEQGIATLASIENLAGDEKLRAAPDAFVSLMDDARGLIGGEETQKLPGEINAAIADLRSVVERLVTADAVGKLTAALDAAGEAAESVTGVAGDVGDATAQLPQLVDDLRALTAKANSLEVEDFLAAASAFLEGADRLIDTPAARALPGSLTGALDEARNALAELRAGGVVENTNQTLASARDAAAAVQEAAESLPDLSARIQRLVGEAERVVTSYDSQSTFNRETVSALREVRAAAEALSKLARAIERNPNSLLFGR</sequence>
<dbReference type="Proteomes" id="UP000612855">
    <property type="component" value="Unassembled WGS sequence"/>
</dbReference>
<name>A0A917E8V7_9RHOB</name>
<evidence type="ECO:0000256" key="2">
    <source>
        <dbReference type="ARBA" id="ARBA00022475"/>
    </source>
</evidence>
<evidence type="ECO:0000256" key="6">
    <source>
        <dbReference type="ARBA" id="ARBA00023136"/>
    </source>
</evidence>
<keyword evidence="5 7" id="KW-1133">Transmembrane helix</keyword>
<feature type="domain" description="Mce/MlaD" evidence="8">
    <location>
        <begin position="48"/>
        <end position="136"/>
    </location>
</feature>
<evidence type="ECO:0000256" key="4">
    <source>
        <dbReference type="ARBA" id="ARBA00022692"/>
    </source>
</evidence>
<evidence type="ECO:0000313" key="10">
    <source>
        <dbReference type="Proteomes" id="UP000612855"/>
    </source>
</evidence>
<evidence type="ECO:0000256" key="5">
    <source>
        <dbReference type="ARBA" id="ARBA00022989"/>
    </source>
</evidence>
<evidence type="ECO:0000256" key="3">
    <source>
        <dbReference type="ARBA" id="ARBA00022519"/>
    </source>
</evidence>
<dbReference type="EMBL" id="BMFJ01000001">
    <property type="protein sequence ID" value="GGE16045.1"/>
    <property type="molecule type" value="Genomic_DNA"/>
</dbReference>
<dbReference type="GO" id="GO:0005886">
    <property type="term" value="C:plasma membrane"/>
    <property type="evidence" value="ECO:0007669"/>
    <property type="project" value="UniProtKB-SubCell"/>
</dbReference>
<evidence type="ECO:0000259" key="8">
    <source>
        <dbReference type="Pfam" id="PF02470"/>
    </source>
</evidence>
<keyword evidence="4 7" id="KW-0812">Transmembrane</keyword>
<gene>
    <name evidence="9" type="primary">pqiB</name>
    <name evidence="9" type="ORF">GCM10011360_01030</name>
</gene>
<feature type="transmembrane region" description="Helical" evidence="7">
    <location>
        <begin position="21"/>
        <end position="41"/>
    </location>
</feature>
<dbReference type="Pfam" id="PF02470">
    <property type="entry name" value="MlaD"/>
    <property type="match status" value="3"/>
</dbReference>
<dbReference type="InterPro" id="IPR003399">
    <property type="entry name" value="Mce/MlaD"/>
</dbReference>
<keyword evidence="6 7" id="KW-0472">Membrane</keyword>
<feature type="domain" description="Mce/MlaD" evidence="8">
    <location>
        <begin position="164"/>
        <end position="224"/>
    </location>
</feature>
<keyword evidence="10" id="KW-1185">Reference proteome</keyword>
<evidence type="ECO:0000313" key="9">
    <source>
        <dbReference type="EMBL" id="GGE16045.1"/>
    </source>
</evidence>
<feature type="domain" description="Mce/MlaD" evidence="8">
    <location>
        <begin position="297"/>
        <end position="390"/>
    </location>
</feature>
<protein>
    <submittedName>
        <fullName evidence="9">Paraquat-inducible protein B</fullName>
    </submittedName>
</protein>
<dbReference type="PANTHER" id="PTHR30462">
    <property type="entry name" value="INTERMEMBRANE TRANSPORT PROTEIN PQIB-RELATED"/>
    <property type="match status" value="1"/>
</dbReference>
<reference evidence="10" key="1">
    <citation type="journal article" date="2019" name="Int. J. Syst. Evol. Microbiol.">
        <title>The Global Catalogue of Microorganisms (GCM) 10K type strain sequencing project: providing services to taxonomists for standard genome sequencing and annotation.</title>
        <authorList>
            <consortium name="The Broad Institute Genomics Platform"/>
            <consortium name="The Broad Institute Genome Sequencing Center for Infectious Disease"/>
            <person name="Wu L."/>
            <person name="Ma J."/>
        </authorList>
    </citation>
    <scope>NUCLEOTIDE SEQUENCE [LARGE SCALE GENOMIC DNA]</scope>
    <source>
        <strain evidence="10">CGMCC 1.12664</strain>
    </source>
</reference>
<accession>A0A917E8V7</accession>
<dbReference type="InterPro" id="IPR051800">
    <property type="entry name" value="PqiA-PqiB_transport"/>
</dbReference>
<dbReference type="AlphaFoldDB" id="A0A917E8V7"/>
<keyword evidence="2" id="KW-1003">Cell membrane</keyword>
<evidence type="ECO:0000256" key="7">
    <source>
        <dbReference type="SAM" id="Phobius"/>
    </source>
</evidence>
<keyword evidence="3" id="KW-0997">Cell inner membrane</keyword>
<evidence type="ECO:0000256" key="1">
    <source>
        <dbReference type="ARBA" id="ARBA00004533"/>
    </source>
</evidence>
<comment type="subcellular location">
    <subcellularLocation>
        <location evidence="1">Cell inner membrane</location>
    </subcellularLocation>
</comment>
<organism evidence="9 10">
    <name type="scientific">Primorskyibacter flagellatus</name>
    <dbReference type="NCBI Taxonomy" id="1387277"/>
    <lineage>
        <taxon>Bacteria</taxon>
        <taxon>Pseudomonadati</taxon>
        <taxon>Pseudomonadota</taxon>
        <taxon>Alphaproteobacteria</taxon>
        <taxon>Rhodobacterales</taxon>
        <taxon>Roseobacteraceae</taxon>
        <taxon>Primorskyibacter</taxon>
    </lineage>
</organism>
<proteinExistence type="predicted"/>
<dbReference type="PANTHER" id="PTHR30462:SF0">
    <property type="entry name" value="INTERMEMBRANE TRANSPORT PROTEIN YEBT"/>
    <property type="match status" value="1"/>
</dbReference>
<comment type="caution">
    <text evidence="9">The sequence shown here is derived from an EMBL/GenBank/DDBJ whole genome shotgun (WGS) entry which is preliminary data.</text>
</comment>